<comment type="catalytic activity">
    <reaction evidence="9 10">
        <text>XTP + H2O = XMP + diphosphate + H(+)</text>
        <dbReference type="Rhea" id="RHEA:28610"/>
        <dbReference type="ChEBI" id="CHEBI:15377"/>
        <dbReference type="ChEBI" id="CHEBI:15378"/>
        <dbReference type="ChEBI" id="CHEBI:33019"/>
        <dbReference type="ChEBI" id="CHEBI:57464"/>
        <dbReference type="ChEBI" id="CHEBI:61314"/>
        <dbReference type="EC" id="3.6.1.66"/>
    </reaction>
</comment>
<comment type="cofactor">
    <cofactor evidence="10">
        <name>Mg(2+)</name>
        <dbReference type="ChEBI" id="CHEBI:18420"/>
    </cofactor>
    <text evidence="10">Binds 1 Mg(2+) ion per subunit.</text>
</comment>
<gene>
    <name evidence="12" type="primary">rdgB</name>
    <name evidence="12" type="ORF">ARTV_1915</name>
</gene>
<evidence type="ECO:0000256" key="3">
    <source>
        <dbReference type="ARBA" id="ARBA00022723"/>
    </source>
</evidence>
<dbReference type="GO" id="GO:0000166">
    <property type="term" value="F:nucleotide binding"/>
    <property type="evidence" value="ECO:0007669"/>
    <property type="project" value="UniProtKB-KW"/>
</dbReference>
<dbReference type="GO" id="GO:0017111">
    <property type="term" value="F:ribonucleoside triphosphate phosphatase activity"/>
    <property type="evidence" value="ECO:0007669"/>
    <property type="project" value="InterPro"/>
</dbReference>
<dbReference type="GO" id="GO:0009146">
    <property type="term" value="P:purine nucleoside triphosphate catabolic process"/>
    <property type="evidence" value="ECO:0007669"/>
    <property type="project" value="UniProtKB-UniRule"/>
</dbReference>
<evidence type="ECO:0000256" key="11">
    <source>
        <dbReference type="RuleBase" id="RU003781"/>
    </source>
</evidence>
<name>A0A3B0MDW0_9GAMM</name>
<comment type="function">
    <text evidence="10">Pyrophosphatase that catalyzes the hydrolysis of nucleoside triphosphates to their monophosphate derivatives, with a high preference for the non-canonical purine nucleotides XTP (xanthosine triphosphate), dITP (deoxyinosine triphosphate) and ITP. Seems to function as a house-cleaning enzyme that removes non-canonical purine nucleotides from the nucleotide pool, thus preventing their incorporation into DNA/RNA and avoiding chromosomal lesions.</text>
</comment>
<keyword evidence="5 10" id="KW-0378">Hydrolase</keyword>
<sequence length="197" mass="21125">MHKVVLATGNVGKVSEFAELLKECNLNIIAQTELAISAIEETGLTFVENAILKARHAAKASGFAAIADDSGLSVNALKGAPGIYSARFAGENASDEENLHKLLSIMKDIPNNHRQAQFHCILVYLRHFADPTPIICGGICQGVLTHEPKGSNGFGYDPIFYDSKLKLTAAQLTKVQKNALSHRGQALKMLLGSLTNA</sequence>
<dbReference type="SUPFAM" id="SSF52972">
    <property type="entry name" value="ITPase-like"/>
    <property type="match status" value="1"/>
</dbReference>
<dbReference type="InterPro" id="IPR020922">
    <property type="entry name" value="dITP/XTP_pyrophosphatase"/>
</dbReference>
<dbReference type="InterPro" id="IPR002637">
    <property type="entry name" value="RdgB/HAM1"/>
</dbReference>
<comment type="similarity">
    <text evidence="1 10 11">Belongs to the HAM1 NTPase family.</text>
</comment>
<feature type="binding site" evidence="10">
    <location>
        <begin position="154"/>
        <end position="157"/>
    </location>
    <ligand>
        <name>substrate</name>
    </ligand>
</feature>
<feature type="active site" description="Proton acceptor" evidence="10">
    <location>
        <position position="69"/>
    </location>
</feature>
<proteinExistence type="inferred from homology"/>
<comment type="catalytic activity">
    <reaction evidence="8 10">
        <text>dITP + H2O = dIMP + diphosphate + H(+)</text>
        <dbReference type="Rhea" id="RHEA:28342"/>
        <dbReference type="ChEBI" id="CHEBI:15377"/>
        <dbReference type="ChEBI" id="CHEBI:15378"/>
        <dbReference type="ChEBI" id="CHEBI:33019"/>
        <dbReference type="ChEBI" id="CHEBI:61194"/>
        <dbReference type="ChEBI" id="CHEBI:61382"/>
        <dbReference type="EC" id="3.6.1.66"/>
    </reaction>
</comment>
<dbReference type="FunFam" id="3.90.950.10:FF:000001">
    <property type="entry name" value="dITP/XTP pyrophosphatase"/>
    <property type="match status" value="1"/>
</dbReference>
<keyword evidence="6 10" id="KW-0460">Magnesium</keyword>
<dbReference type="NCBIfam" id="TIGR00042">
    <property type="entry name" value="RdgB/HAM1 family non-canonical purine NTP pyrophosphatase"/>
    <property type="match status" value="1"/>
</dbReference>
<dbReference type="HAMAP" id="MF_01405">
    <property type="entry name" value="Non_canon_purine_NTPase"/>
    <property type="match status" value="1"/>
</dbReference>
<feature type="binding site" evidence="10">
    <location>
        <position position="40"/>
    </location>
    <ligand>
        <name>Mg(2+)</name>
        <dbReference type="ChEBI" id="CHEBI:18420"/>
    </ligand>
</feature>
<accession>A0A3B0MDW0</accession>
<dbReference type="Gene3D" id="3.90.950.10">
    <property type="match status" value="1"/>
</dbReference>
<feature type="binding site" evidence="10">
    <location>
        <position position="69"/>
    </location>
    <ligand>
        <name>Mg(2+)</name>
        <dbReference type="ChEBI" id="CHEBI:18420"/>
    </ligand>
</feature>
<feature type="binding site" evidence="10">
    <location>
        <position position="70"/>
    </location>
    <ligand>
        <name>substrate</name>
    </ligand>
</feature>
<evidence type="ECO:0000256" key="8">
    <source>
        <dbReference type="ARBA" id="ARBA00051875"/>
    </source>
</evidence>
<keyword evidence="4 10" id="KW-0547">Nucleotide-binding</keyword>
<dbReference type="CDD" id="cd00515">
    <property type="entry name" value="HAM1"/>
    <property type="match status" value="1"/>
</dbReference>
<evidence type="ECO:0000256" key="9">
    <source>
        <dbReference type="ARBA" id="ARBA00052017"/>
    </source>
</evidence>
<keyword evidence="3 10" id="KW-0479">Metal-binding</keyword>
<reference evidence="12" key="1">
    <citation type="submission" date="2018-04" db="EMBL/GenBank/DDBJ databases">
        <authorList>
            <person name="Go L.Y."/>
            <person name="Mitchell J.A."/>
        </authorList>
    </citation>
    <scope>NUCLEOTIDE SEQUENCE</scope>
    <source>
        <strain evidence="12">ARTV</strain>
    </source>
</reference>
<protein>
    <recommendedName>
        <fullName evidence="10">dITP/XTP pyrophosphatase</fullName>
        <ecNumber evidence="10">3.6.1.66</ecNumber>
    </recommendedName>
    <alternativeName>
        <fullName evidence="10">Non-canonical purine NTP pyrophosphatase</fullName>
    </alternativeName>
    <alternativeName>
        <fullName evidence="10">Non-standard purine NTP pyrophosphatase</fullName>
    </alternativeName>
    <alternativeName>
        <fullName evidence="10">Nucleoside-triphosphate diphosphatase</fullName>
    </alternativeName>
    <alternativeName>
        <fullName evidence="10">Nucleoside-triphosphate pyrophosphatase</fullName>
        <shortName evidence="10">NTPase</shortName>
    </alternativeName>
</protein>
<feature type="binding site" evidence="10">
    <location>
        <position position="177"/>
    </location>
    <ligand>
        <name>substrate</name>
    </ligand>
</feature>
<comment type="subunit">
    <text evidence="2 10">Homodimer.</text>
</comment>
<organism evidence="12">
    <name type="scientific">Arsenophonus endosymbiont of Trialeurodes vaporariorum</name>
    <dbReference type="NCBI Taxonomy" id="235567"/>
    <lineage>
        <taxon>Bacteria</taxon>
        <taxon>Pseudomonadati</taxon>
        <taxon>Pseudomonadota</taxon>
        <taxon>Gammaproteobacteria</taxon>
        <taxon>Enterobacterales</taxon>
        <taxon>Morganellaceae</taxon>
        <taxon>Arsenophonus</taxon>
    </lineage>
</organism>
<feature type="binding site" evidence="10">
    <location>
        <begin position="8"/>
        <end position="13"/>
    </location>
    <ligand>
        <name>substrate</name>
    </ligand>
</feature>
<feature type="binding site" evidence="10">
    <location>
        <begin position="182"/>
        <end position="183"/>
    </location>
    <ligand>
        <name>substrate</name>
    </ligand>
</feature>
<evidence type="ECO:0000256" key="4">
    <source>
        <dbReference type="ARBA" id="ARBA00022741"/>
    </source>
</evidence>
<evidence type="ECO:0000256" key="5">
    <source>
        <dbReference type="ARBA" id="ARBA00022801"/>
    </source>
</evidence>
<evidence type="ECO:0000313" key="12">
    <source>
        <dbReference type="EMBL" id="SSW95817.1"/>
    </source>
</evidence>
<dbReference type="GO" id="GO:0009117">
    <property type="term" value="P:nucleotide metabolic process"/>
    <property type="evidence" value="ECO:0007669"/>
    <property type="project" value="UniProtKB-KW"/>
</dbReference>
<dbReference type="AlphaFoldDB" id="A0A3B0MDW0"/>
<dbReference type="GO" id="GO:0005829">
    <property type="term" value="C:cytosol"/>
    <property type="evidence" value="ECO:0007669"/>
    <property type="project" value="TreeGrafter"/>
</dbReference>
<dbReference type="EC" id="3.6.1.66" evidence="10"/>
<dbReference type="GO" id="GO:0036220">
    <property type="term" value="F:ITP diphosphatase activity"/>
    <property type="evidence" value="ECO:0007669"/>
    <property type="project" value="UniProtKB-UniRule"/>
</dbReference>
<dbReference type="InterPro" id="IPR029001">
    <property type="entry name" value="ITPase-like_fam"/>
</dbReference>
<dbReference type="GO" id="GO:0046872">
    <property type="term" value="F:metal ion binding"/>
    <property type="evidence" value="ECO:0007669"/>
    <property type="project" value="UniProtKB-KW"/>
</dbReference>
<dbReference type="Pfam" id="PF01725">
    <property type="entry name" value="Ham1p_like"/>
    <property type="match status" value="1"/>
</dbReference>
<dbReference type="EMBL" id="UFQR01000007">
    <property type="protein sequence ID" value="SSW95817.1"/>
    <property type="molecule type" value="Genomic_DNA"/>
</dbReference>
<dbReference type="PANTHER" id="PTHR11067">
    <property type="entry name" value="INOSINE TRIPHOSPHATE PYROPHOSPHATASE/HAM1 PROTEIN"/>
    <property type="match status" value="1"/>
</dbReference>
<dbReference type="PANTHER" id="PTHR11067:SF9">
    <property type="entry name" value="INOSINE TRIPHOSPHATE PYROPHOSPHATASE"/>
    <property type="match status" value="1"/>
</dbReference>
<dbReference type="GO" id="GO:0036222">
    <property type="term" value="F:XTP diphosphatase activity"/>
    <property type="evidence" value="ECO:0007669"/>
    <property type="project" value="UniProtKB-UniRule"/>
</dbReference>
<keyword evidence="7 10" id="KW-0546">Nucleotide metabolism</keyword>
<evidence type="ECO:0000256" key="2">
    <source>
        <dbReference type="ARBA" id="ARBA00011738"/>
    </source>
</evidence>
<evidence type="ECO:0000256" key="7">
    <source>
        <dbReference type="ARBA" id="ARBA00023080"/>
    </source>
</evidence>
<evidence type="ECO:0000256" key="10">
    <source>
        <dbReference type="HAMAP-Rule" id="MF_01405"/>
    </source>
</evidence>
<dbReference type="GO" id="GO:0035870">
    <property type="term" value="F:dITP diphosphatase activity"/>
    <property type="evidence" value="ECO:0007669"/>
    <property type="project" value="UniProtKB-UniRule"/>
</dbReference>
<evidence type="ECO:0000256" key="6">
    <source>
        <dbReference type="ARBA" id="ARBA00022842"/>
    </source>
</evidence>
<evidence type="ECO:0000256" key="1">
    <source>
        <dbReference type="ARBA" id="ARBA00008023"/>
    </source>
</evidence>
<comment type="catalytic activity">
    <reaction evidence="10">
        <text>ITP + H2O = IMP + diphosphate + H(+)</text>
        <dbReference type="Rhea" id="RHEA:29399"/>
        <dbReference type="ChEBI" id="CHEBI:15377"/>
        <dbReference type="ChEBI" id="CHEBI:15378"/>
        <dbReference type="ChEBI" id="CHEBI:33019"/>
        <dbReference type="ChEBI" id="CHEBI:58053"/>
        <dbReference type="ChEBI" id="CHEBI:61402"/>
        <dbReference type="EC" id="3.6.1.66"/>
    </reaction>
</comment>